<evidence type="ECO:0000259" key="8">
    <source>
        <dbReference type="Pfam" id="PF25917"/>
    </source>
</evidence>
<dbReference type="RefSeq" id="WP_277832691.1">
    <property type="nucleotide sequence ID" value="NZ_JARQZE010000005.1"/>
</dbReference>
<evidence type="ECO:0000313" key="12">
    <source>
        <dbReference type="Proteomes" id="UP001597158"/>
    </source>
</evidence>
<feature type="domain" description="Multidrug resistance protein MdtA-like barrel-sandwich hybrid" evidence="8">
    <location>
        <begin position="70"/>
        <end position="211"/>
    </location>
</feature>
<dbReference type="Gene3D" id="2.40.30.170">
    <property type="match status" value="1"/>
</dbReference>
<dbReference type="InterPro" id="IPR058637">
    <property type="entry name" value="YknX-like_C"/>
</dbReference>
<dbReference type="InterPro" id="IPR006143">
    <property type="entry name" value="RND_pump_MFP"/>
</dbReference>
<evidence type="ECO:0000256" key="1">
    <source>
        <dbReference type="ARBA" id="ARBA00004236"/>
    </source>
</evidence>
<evidence type="ECO:0000259" key="10">
    <source>
        <dbReference type="Pfam" id="PF25989"/>
    </source>
</evidence>
<proteinExistence type="inferred from homology"/>
<feature type="domain" description="Multidrug resistance protein MdtA-like beta-barrel" evidence="9">
    <location>
        <begin position="215"/>
        <end position="298"/>
    </location>
</feature>
<keyword evidence="3" id="KW-1003">Cell membrane</keyword>
<dbReference type="Pfam" id="PF25989">
    <property type="entry name" value="YknX_C"/>
    <property type="match status" value="1"/>
</dbReference>
<dbReference type="Gene3D" id="2.40.420.20">
    <property type="match status" value="1"/>
</dbReference>
<dbReference type="Pfam" id="PF25944">
    <property type="entry name" value="Beta-barrel_RND"/>
    <property type="match status" value="1"/>
</dbReference>
<evidence type="ECO:0000259" key="7">
    <source>
        <dbReference type="Pfam" id="PF25876"/>
    </source>
</evidence>
<feature type="domain" description="YknX-like C-terminal permuted SH3-like" evidence="10">
    <location>
        <begin position="303"/>
        <end position="370"/>
    </location>
</feature>
<dbReference type="NCBIfam" id="TIGR01730">
    <property type="entry name" value="RND_mfp"/>
    <property type="match status" value="1"/>
</dbReference>
<accession>A0ABW3WEY5</accession>
<dbReference type="EMBL" id="JBHTMC010000020">
    <property type="protein sequence ID" value="MFD1263845.1"/>
    <property type="molecule type" value="Genomic_DNA"/>
</dbReference>
<dbReference type="Gene3D" id="1.10.287.470">
    <property type="entry name" value="Helix hairpin bin"/>
    <property type="match status" value="1"/>
</dbReference>
<sequence>MRSLRRIGLVVAVLAAGGLAWWAAGEDESAAGAPPFSPWAGAVPVRTVQSEAGVLEVSLQAVGDVTPLAAVTVNARVGGPLQRLLFVDGGTVEAGAALAEIDSAPYRARLAQAQGEHSQVMARLRHAERELTRSKALLREDAIERQVVEAAESNIAELRAAVSTAEARVADARLQLDWTRITAPIAGRLGLRGLDAGNLVVAGSTELVTIVQMKPIGVTFGVPGHELNAVRAAMRDGRTLAVDVYARDGSSLLARGVLATLDNRIDPRTGTVRLRAEFANEDEALFPNQFVNVRLRVGVDREAVTIPADAVQYGARGAYVYVIEDNRARLRPVETGRVADGLVAIVDGLAADEMVVLEGVDRLRDGREVSLQGEVAVSAPK</sequence>
<keyword evidence="4" id="KW-0997">Cell inner membrane</keyword>
<dbReference type="Pfam" id="PF25876">
    <property type="entry name" value="HH_MFP_RND"/>
    <property type="match status" value="1"/>
</dbReference>
<protein>
    <submittedName>
        <fullName evidence="11">Efflux RND transporter periplasmic adaptor subunit</fullName>
    </submittedName>
</protein>
<dbReference type="Pfam" id="PF25917">
    <property type="entry name" value="BSH_RND"/>
    <property type="match status" value="1"/>
</dbReference>
<evidence type="ECO:0000256" key="6">
    <source>
        <dbReference type="SAM" id="Coils"/>
    </source>
</evidence>
<dbReference type="SUPFAM" id="SSF111369">
    <property type="entry name" value="HlyD-like secretion proteins"/>
    <property type="match status" value="1"/>
</dbReference>
<feature type="domain" description="Multidrug resistance protein MdtA-like alpha-helical hairpin" evidence="7">
    <location>
        <begin position="110"/>
        <end position="179"/>
    </location>
</feature>
<keyword evidence="5" id="KW-0472">Membrane</keyword>
<evidence type="ECO:0000256" key="4">
    <source>
        <dbReference type="ARBA" id="ARBA00022519"/>
    </source>
</evidence>
<dbReference type="PANTHER" id="PTHR30469:SF12">
    <property type="entry name" value="MULTIDRUG RESISTANCE PROTEIN MDTA"/>
    <property type="match status" value="1"/>
</dbReference>
<comment type="caution">
    <text evidence="11">The sequence shown here is derived from an EMBL/GenBank/DDBJ whole genome shotgun (WGS) entry which is preliminary data.</text>
</comment>
<dbReference type="Gene3D" id="2.40.50.100">
    <property type="match status" value="1"/>
</dbReference>
<keyword evidence="12" id="KW-1185">Reference proteome</keyword>
<name>A0ABW3WEY5_9RHOO</name>
<gene>
    <name evidence="11" type="ORF">ACFQ4M_09630</name>
</gene>
<dbReference type="InterPro" id="IPR058626">
    <property type="entry name" value="MdtA-like_b-barrel"/>
</dbReference>
<evidence type="ECO:0000256" key="5">
    <source>
        <dbReference type="ARBA" id="ARBA00023136"/>
    </source>
</evidence>
<evidence type="ECO:0000256" key="2">
    <source>
        <dbReference type="ARBA" id="ARBA00009477"/>
    </source>
</evidence>
<dbReference type="InterPro" id="IPR058624">
    <property type="entry name" value="MdtA-like_HH"/>
</dbReference>
<dbReference type="PANTHER" id="PTHR30469">
    <property type="entry name" value="MULTIDRUG RESISTANCE PROTEIN MDTA"/>
    <property type="match status" value="1"/>
</dbReference>
<organism evidence="11 12">
    <name type="scientific">Thauera mechernichensis</name>
    <dbReference type="NCBI Taxonomy" id="82788"/>
    <lineage>
        <taxon>Bacteria</taxon>
        <taxon>Pseudomonadati</taxon>
        <taxon>Pseudomonadota</taxon>
        <taxon>Betaproteobacteria</taxon>
        <taxon>Rhodocyclales</taxon>
        <taxon>Zoogloeaceae</taxon>
        <taxon>Thauera</taxon>
    </lineage>
</organism>
<dbReference type="InterPro" id="IPR058625">
    <property type="entry name" value="MdtA-like_BSH"/>
</dbReference>
<evidence type="ECO:0000313" key="11">
    <source>
        <dbReference type="EMBL" id="MFD1263845.1"/>
    </source>
</evidence>
<reference evidence="12" key="1">
    <citation type="journal article" date="2019" name="Int. J. Syst. Evol. Microbiol.">
        <title>The Global Catalogue of Microorganisms (GCM) 10K type strain sequencing project: providing services to taxonomists for standard genome sequencing and annotation.</title>
        <authorList>
            <consortium name="The Broad Institute Genomics Platform"/>
            <consortium name="The Broad Institute Genome Sequencing Center for Infectious Disease"/>
            <person name="Wu L."/>
            <person name="Ma J."/>
        </authorList>
    </citation>
    <scope>NUCLEOTIDE SEQUENCE [LARGE SCALE GENOMIC DNA]</scope>
    <source>
        <strain evidence="12">CCUG 48884</strain>
    </source>
</reference>
<evidence type="ECO:0000259" key="9">
    <source>
        <dbReference type="Pfam" id="PF25944"/>
    </source>
</evidence>
<keyword evidence="6" id="KW-0175">Coiled coil</keyword>
<dbReference type="Proteomes" id="UP001597158">
    <property type="component" value="Unassembled WGS sequence"/>
</dbReference>
<evidence type="ECO:0000256" key="3">
    <source>
        <dbReference type="ARBA" id="ARBA00022475"/>
    </source>
</evidence>
<comment type="similarity">
    <text evidence="2">Belongs to the membrane fusion protein (MFP) (TC 8.A.1) family.</text>
</comment>
<feature type="coiled-coil region" evidence="6">
    <location>
        <begin position="110"/>
        <end position="175"/>
    </location>
</feature>
<comment type="subcellular location">
    <subcellularLocation>
        <location evidence="1">Cell membrane</location>
    </subcellularLocation>
</comment>